<name>A0ABU8XFA1_9BURK</name>
<keyword evidence="1" id="KW-0547">Nucleotide-binding</keyword>
<dbReference type="PANTHER" id="PTHR43788:SF8">
    <property type="entry name" value="DNA-BINDING PROTEIN SMUBP-2"/>
    <property type="match status" value="1"/>
</dbReference>
<evidence type="ECO:0000256" key="4">
    <source>
        <dbReference type="ARBA" id="ARBA00022840"/>
    </source>
</evidence>
<proteinExistence type="predicted"/>
<keyword evidence="4" id="KW-0067">ATP-binding</keyword>
<dbReference type="SUPFAM" id="SSF52540">
    <property type="entry name" value="P-loop containing nucleoside triphosphate hydrolases"/>
    <property type="match status" value="1"/>
</dbReference>
<accession>A0ABU8XFA1</accession>
<evidence type="ECO:0000256" key="3">
    <source>
        <dbReference type="ARBA" id="ARBA00022806"/>
    </source>
</evidence>
<keyword evidence="3 6" id="KW-0347">Helicase</keyword>
<gene>
    <name evidence="6" type="ORF">WKW79_28545</name>
</gene>
<dbReference type="Proteomes" id="UP001367030">
    <property type="component" value="Unassembled WGS sequence"/>
</dbReference>
<evidence type="ECO:0000256" key="2">
    <source>
        <dbReference type="ARBA" id="ARBA00022801"/>
    </source>
</evidence>
<feature type="non-terminal residue" evidence="6">
    <location>
        <position position="1"/>
    </location>
</feature>
<organism evidence="6 7">
    <name type="scientific">Variovorax robiniae</name>
    <dbReference type="NCBI Taxonomy" id="1836199"/>
    <lineage>
        <taxon>Bacteria</taxon>
        <taxon>Pseudomonadati</taxon>
        <taxon>Pseudomonadota</taxon>
        <taxon>Betaproteobacteria</taxon>
        <taxon>Burkholderiales</taxon>
        <taxon>Comamonadaceae</taxon>
        <taxon>Variovorax</taxon>
    </lineage>
</organism>
<dbReference type="InterPro" id="IPR027417">
    <property type="entry name" value="P-loop_NTPase"/>
</dbReference>
<dbReference type="EMBL" id="JBBKZS010000017">
    <property type="protein sequence ID" value="MEJ8858552.1"/>
    <property type="molecule type" value="Genomic_DNA"/>
</dbReference>
<dbReference type="Pfam" id="PF13087">
    <property type="entry name" value="AAA_12"/>
    <property type="match status" value="1"/>
</dbReference>
<keyword evidence="7" id="KW-1185">Reference proteome</keyword>
<dbReference type="RefSeq" id="WP_340338609.1">
    <property type="nucleotide sequence ID" value="NZ_JBBKZS010000017.1"/>
</dbReference>
<evidence type="ECO:0000259" key="5">
    <source>
        <dbReference type="Pfam" id="PF13087"/>
    </source>
</evidence>
<keyword evidence="2" id="KW-0378">Hydrolase</keyword>
<dbReference type="CDD" id="cd18808">
    <property type="entry name" value="SF1_C_Upf1"/>
    <property type="match status" value="1"/>
</dbReference>
<dbReference type="GO" id="GO:0004386">
    <property type="term" value="F:helicase activity"/>
    <property type="evidence" value="ECO:0007669"/>
    <property type="project" value="UniProtKB-KW"/>
</dbReference>
<evidence type="ECO:0000256" key="1">
    <source>
        <dbReference type="ARBA" id="ARBA00022741"/>
    </source>
</evidence>
<sequence>HAWRSRSRRDRSIMQPLSCPEEFGCRQPGEFEVSIGENYRSHEDIVAYARGIGYPSQLSAHFKNTAVHPLSAVSLPSFGFPANLPYWPELKQMVSTSPAVMTLLHDDDLSSQGNEVEAMLVASLVWSLRETLSAELDGQKPGVTHAPPTSKQFWANSVGIVTPHRAQRALVVRELRKLWQGEAALIDEAVDTVEKFQGGERHVIIVSFGVADADVIAGEEAFLMQLQRTNVAISQAMAKCIVIMPTTLAGHVPQDKQALLTAHAIKDYVDDFCNHEQPISIQLPNGTTRGGKLRFRV</sequence>
<dbReference type="InterPro" id="IPR047187">
    <property type="entry name" value="SF1_C_Upf1"/>
</dbReference>
<evidence type="ECO:0000313" key="6">
    <source>
        <dbReference type="EMBL" id="MEJ8858552.1"/>
    </source>
</evidence>
<dbReference type="PANTHER" id="PTHR43788">
    <property type="entry name" value="DNA2/NAM7 HELICASE FAMILY MEMBER"/>
    <property type="match status" value="1"/>
</dbReference>
<dbReference type="InterPro" id="IPR050534">
    <property type="entry name" value="Coronavir_polyprotein_1ab"/>
</dbReference>
<feature type="domain" description="DNA2/NAM7 helicase-like C-terminal" evidence="5">
    <location>
        <begin position="34"/>
        <end position="243"/>
    </location>
</feature>
<reference evidence="6 7" key="1">
    <citation type="submission" date="2024-03" db="EMBL/GenBank/DDBJ databases">
        <title>Novel species of the genus Variovorax.</title>
        <authorList>
            <person name="Liu Q."/>
            <person name="Xin Y.-H."/>
        </authorList>
    </citation>
    <scope>NUCLEOTIDE SEQUENCE [LARGE SCALE GENOMIC DNA]</scope>
    <source>
        <strain evidence="6 7">KACC 18901</strain>
    </source>
</reference>
<evidence type="ECO:0000313" key="7">
    <source>
        <dbReference type="Proteomes" id="UP001367030"/>
    </source>
</evidence>
<protein>
    <submittedName>
        <fullName evidence="6">C-terminal helicase domain-containing protein</fullName>
    </submittedName>
</protein>
<comment type="caution">
    <text evidence="6">The sequence shown here is derived from an EMBL/GenBank/DDBJ whole genome shotgun (WGS) entry which is preliminary data.</text>
</comment>
<dbReference type="InterPro" id="IPR041679">
    <property type="entry name" value="DNA2/NAM7-like_C"/>
</dbReference>
<dbReference type="Gene3D" id="3.40.50.300">
    <property type="entry name" value="P-loop containing nucleotide triphosphate hydrolases"/>
    <property type="match status" value="1"/>
</dbReference>